<dbReference type="InterPro" id="IPR000515">
    <property type="entry name" value="MetI-like"/>
</dbReference>
<evidence type="ECO:0000313" key="10">
    <source>
        <dbReference type="Proteomes" id="UP000001168"/>
    </source>
</evidence>
<keyword evidence="2 7" id="KW-0813">Transport</keyword>
<dbReference type="Gene3D" id="1.10.3720.10">
    <property type="entry name" value="MetI-like"/>
    <property type="match status" value="1"/>
</dbReference>
<protein>
    <submittedName>
        <fullName evidence="9">Sugar ABC transporter permease</fullName>
    </submittedName>
</protein>
<comment type="subcellular location">
    <subcellularLocation>
        <location evidence="1 7">Cell membrane</location>
        <topology evidence="1 7">Multi-pass membrane protein</topology>
    </subcellularLocation>
</comment>
<feature type="transmembrane region" description="Helical" evidence="7">
    <location>
        <begin position="157"/>
        <end position="176"/>
    </location>
</feature>
<feature type="transmembrane region" description="Helical" evidence="7">
    <location>
        <begin position="21"/>
        <end position="44"/>
    </location>
</feature>
<keyword evidence="6 7" id="KW-0472">Membrane</keyword>
<dbReference type="PANTHER" id="PTHR43744:SF12">
    <property type="entry name" value="ABC TRANSPORTER PERMEASE PROTEIN MG189-RELATED"/>
    <property type="match status" value="1"/>
</dbReference>
<evidence type="ECO:0000256" key="4">
    <source>
        <dbReference type="ARBA" id="ARBA00022692"/>
    </source>
</evidence>
<keyword evidence="3" id="KW-1003">Cell membrane</keyword>
<dbReference type="SUPFAM" id="SSF161098">
    <property type="entry name" value="MetI-like"/>
    <property type="match status" value="1"/>
</dbReference>
<proteinExistence type="inferred from homology"/>
<evidence type="ECO:0000259" key="8">
    <source>
        <dbReference type="PROSITE" id="PS50928"/>
    </source>
</evidence>
<feature type="transmembrane region" description="Helical" evidence="7">
    <location>
        <begin position="255"/>
        <end position="276"/>
    </location>
</feature>
<reference evidence="9 10" key="3">
    <citation type="journal article" date="1997" name="Protein Eng.">
        <title>High-resolution crystal structure of M-protease: phylogeny aided analysis of the high-alkaline adaptation mechanism.</title>
        <authorList>
            <person name="Shirai T."/>
            <person name="Suzuki A."/>
            <person name="Yamane T."/>
            <person name="Ashida T."/>
            <person name="Kobayashi T."/>
            <person name="Ito S."/>
        </authorList>
    </citation>
    <scope>NUCLEOTIDE SEQUENCE [LARGE SCALE GENOMIC DNA]</scope>
    <source>
        <strain evidence="9 10">KSM-K16</strain>
    </source>
</reference>
<dbReference type="EMBL" id="AP006627">
    <property type="protein sequence ID" value="BAD65657.1"/>
    <property type="molecule type" value="Genomic_DNA"/>
</dbReference>
<gene>
    <name evidence="9" type="ordered locus">ABC3123</name>
</gene>
<reference evidence="9 10" key="2">
    <citation type="journal article" date="1995" name="Appl. Microbiol. Biotechnol.">
        <title>Purification and properties of an alkaline protease from alkalophilic Bacillus sp. KSM-K16.</title>
        <authorList>
            <person name="Kobayashi T."/>
            <person name="Hakamada Y."/>
            <person name="Adachi S."/>
            <person name="Hitomi J."/>
            <person name="Yoshimatsu T."/>
            <person name="Koike K."/>
            <person name="Kawai S."/>
            <person name="Ito S."/>
        </authorList>
    </citation>
    <scope>NUCLEOTIDE SEQUENCE [LARGE SCALE GENOMIC DNA]</scope>
    <source>
        <strain evidence="9 10">KSM-K16</strain>
    </source>
</reference>
<keyword evidence="10" id="KW-1185">Reference proteome</keyword>
<dbReference type="AlphaFoldDB" id="Q5WDA3"/>
<dbReference type="STRING" id="66692.ABC3123"/>
<dbReference type="Proteomes" id="UP000001168">
    <property type="component" value="Chromosome"/>
</dbReference>
<evidence type="ECO:0000313" key="9">
    <source>
        <dbReference type="EMBL" id="BAD65657.1"/>
    </source>
</evidence>
<dbReference type="PANTHER" id="PTHR43744">
    <property type="entry name" value="ABC TRANSPORTER PERMEASE PROTEIN MG189-RELATED-RELATED"/>
    <property type="match status" value="1"/>
</dbReference>
<dbReference type="CDD" id="cd06261">
    <property type="entry name" value="TM_PBP2"/>
    <property type="match status" value="1"/>
</dbReference>
<evidence type="ECO:0000256" key="5">
    <source>
        <dbReference type="ARBA" id="ARBA00022989"/>
    </source>
</evidence>
<dbReference type="GO" id="GO:0055085">
    <property type="term" value="P:transmembrane transport"/>
    <property type="evidence" value="ECO:0007669"/>
    <property type="project" value="InterPro"/>
</dbReference>
<dbReference type="KEGG" id="bcl:ABC3123"/>
<evidence type="ECO:0000256" key="3">
    <source>
        <dbReference type="ARBA" id="ARBA00022475"/>
    </source>
</evidence>
<keyword evidence="5 7" id="KW-1133">Transmembrane helix</keyword>
<organism evidence="9 10">
    <name type="scientific">Shouchella clausii (strain KSM-K16)</name>
    <name type="common">Alkalihalobacillus clausii</name>
    <dbReference type="NCBI Taxonomy" id="66692"/>
    <lineage>
        <taxon>Bacteria</taxon>
        <taxon>Bacillati</taxon>
        <taxon>Bacillota</taxon>
        <taxon>Bacilli</taxon>
        <taxon>Bacillales</taxon>
        <taxon>Bacillaceae</taxon>
        <taxon>Shouchella</taxon>
    </lineage>
</organism>
<dbReference type="GO" id="GO:0005886">
    <property type="term" value="C:plasma membrane"/>
    <property type="evidence" value="ECO:0007669"/>
    <property type="project" value="UniProtKB-SubCell"/>
</dbReference>
<sequence length="291" mass="32602">MNQPAANRKAPLNRPPERKAIAAKMVSYALLLCWIVITLIPFYWMLVMSFKDTAVASSFTPEWFPKNPSIATYVRFFTETDAVRWLLNSLFVSSVLTVTNVLFCSLAGYAFAKLRFPGRNTIFWLLLGTMMIPAQVTLIPVYIIVVNTLQLGNTYTAIMLPMFATVGNIFLMKQYMSTLPSSLIQAARIDGCSEWRIFYKIILPISKPGLAVLAIFTFVATWNEFFWPFLVTQTSSMRTIQIGLASFKFADATDFGAMMAGSVVAALPMFLLFFSLQKYFLQGITIGAVKG</sequence>
<reference evidence="9 10" key="1">
    <citation type="journal article" date="1994" name="J. Ferment. Bioeng.">
        <title>Molecular cloning and nucleotide sequence of the gene for an alkaline protease from the alkalophilic Bacillus sp. KSM-K16.</title>
        <authorList>
            <person name="Hakamada Y."/>
            <person name="Kobayashi T."/>
            <person name="Hitomi J."/>
            <person name="Kawai S."/>
            <person name="Ito S."/>
        </authorList>
    </citation>
    <scope>NUCLEOTIDE SEQUENCE [LARGE SCALE GENOMIC DNA]</scope>
    <source>
        <strain evidence="9 10">KSM-K16</strain>
    </source>
</reference>
<feature type="transmembrane region" description="Helical" evidence="7">
    <location>
        <begin position="197"/>
        <end position="222"/>
    </location>
</feature>
<dbReference type="Pfam" id="PF00528">
    <property type="entry name" value="BPD_transp_1"/>
    <property type="match status" value="1"/>
</dbReference>
<name>Q5WDA3_SHOC1</name>
<dbReference type="InterPro" id="IPR035906">
    <property type="entry name" value="MetI-like_sf"/>
</dbReference>
<feature type="transmembrane region" description="Helical" evidence="7">
    <location>
        <begin position="85"/>
        <end position="111"/>
    </location>
</feature>
<evidence type="ECO:0000256" key="7">
    <source>
        <dbReference type="RuleBase" id="RU363032"/>
    </source>
</evidence>
<evidence type="ECO:0000256" key="6">
    <source>
        <dbReference type="ARBA" id="ARBA00023136"/>
    </source>
</evidence>
<dbReference type="HOGENOM" id="CLU_016047_1_1_9"/>
<reference evidence="10" key="4">
    <citation type="submission" date="2003-10" db="EMBL/GenBank/DDBJ databases">
        <title>The complete genome sequence of the alkaliphilic Bacillus clausii KSM-K16.</title>
        <authorList>
            <person name="Takaki Y."/>
            <person name="Kageyama Y."/>
            <person name="Shimamura S."/>
            <person name="Suzuki H."/>
            <person name="Nishi S."/>
            <person name="Hatada Y."/>
            <person name="Kawai S."/>
            <person name="Ito S."/>
            <person name="Horikoshi K."/>
        </authorList>
    </citation>
    <scope>NUCLEOTIDE SEQUENCE [LARGE SCALE GENOMIC DNA]</scope>
    <source>
        <strain evidence="10">KSM-K16</strain>
    </source>
</reference>
<reference evidence="9 10" key="5">
    <citation type="journal article" date="2007" name="Extremophiles">
        <title>Intragenomic diversity of the V1 regions of 16S rRNA genes in high-alkaline protease-producing Bacillus clausii spp.</title>
        <authorList>
            <person name="Kageyama Y."/>
            <person name="Takaki Y."/>
            <person name="Shimamura S."/>
            <person name="Nishi S."/>
            <person name="Nogi Y."/>
            <person name="Uchimura K."/>
            <person name="Kobayashi T."/>
            <person name="Hitomi J."/>
            <person name="Ozaki K."/>
            <person name="Kawai S."/>
            <person name="Ito S."/>
            <person name="Horikoshi K."/>
        </authorList>
    </citation>
    <scope>NUCLEOTIDE SEQUENCE [LARGE SCALE GENOMIC DNA]</scope>
    <source>
        <strain evidence="9 10">KSM-K16</strain>
    </source>
</reference>
<evidence type="ECO:0000256" key="1">
    <source>
        <dbReference type="ARBA" id="ARBA00004651"/>
    </source>
</evidence>
<dbReference type="eggNOG" id="COG0395">
    <property type="taxonomic scope" value="Bacteria"/>
</dbReference>
<feature type="transmembrane region" description="Helical" evidence="7">
    <location>
        <begin position="123"/>
        <end position="145"/>
    </location>
</feature>
<feature type="domain" description="ABC transmembrane type-1" evidence="8">
    <location>
        <begin position="86"/>
        <end position="276"/>
    </location>
</feature>
<keyword evidence="4 7" id="KW-0812">Transmembrane</keyword>
<accession>Q5WDA3</accession>
<evidence type="ECO:0000256" key="2">
    <source>
        <dbReference type="ARBA" id="ARBA00022448"/>
    </source>
</evidence>
<comment type="similarity">
    <text evidence="7">Belongs to the binding-protein-dependent transport system permease family.</text>
</comment>
<dbReference type="PROSITE" id="PS50928">
    <property type="entry name" value="ABC_TM1"/>
    <property type="match status" value="1"/>
</dbReference>